<dbReference type="OrthoDB" id="9779872at2"/>
<keyword evidence="2" id="KW-0813">Transport</keyword>
<keyword evidence="7" id="KW-1185">Reference proteome</keyword>
<evidence type="ECO:0000256" key="1">
    <source>
        <dbReference type="ARBA" id="ARBA00004533"/>
    </source>
</evidence>
<dbReference type="GO" id="GO:0016887">
    <property type="term" value="F:ATP hydrolysis activity"/>
    <property type="evidence" value="ECO:0007669"/>
    <property type="project" value="InterPro"/>
</dbReference>
<dbReference type="Pfam" id="PF12399">
    <property type="entry name" value="BCA_ABC_TP_C"/>
    <property type="match status" value="1"/>
</dbReference>
<dbReference type="Proteomes" id="UP000315388">
    <property type="component" value="Unassembled WGS sequence"/>
</dbReference>
<dbReference type="Pfam" id="PF00005">
    <property type="entry name" value="ABC_tran"/>
    <property type="match status" value="1"/>
</dbReference>
<protein>
    <submittedName>
        <fullName evidence="6">ABC transporter ATP-binding protein</fullName>
    </submittedName>
</protein>
<dbReference type="SMART" id="SM00382">
    <property type="entry name" value="AAA"/>
    <property type="match status" value="1"/>
</dbReference>
<evidence type="ECO:0000313" key="6">
    <source>
        <dbReference type="EMBL" id="TPF74699.1"/>
    </source>
</evidence>
<gene>
    <name evidence="6" type="ORF">FHY56_13305</name>
</gene>
<reference evidence="6 7" key="1">
    <citation type="journal article" date="2003" name="Int. J. Syst. Evol. Microbiol.">
        <title>Towards a standardized format for the description of a novel species (of an established genus): Ochrobactrum gallinifaecis sp. nov.</title>
        <authorList>
            <person name="Kampfer P."/>
            <person name="Buczolits S."/>
            <person name="Albrecht A."/>
            <person name="Busse H.J."/>
            <person name="Stackebrandt E."/>
        </authorList>
    </citation>
    <scope>NUCLEOTIDE SEQUENCE [LARGE SCALE GENOMIC DNA]</scope>
    <source>
        <strain evidence="6 7">ISO 196</strain>
    </source>
</reference>
<dbReference type="GO" id="GO:0005524">
    <property type="term" value="F:ATP binding"/>
    <property type="evidence" value="ECO:0007669"/>
    <property type="project" value="UniProtKB-KW"/>
</dbReference>
<dbReference type="EMBL" id="VEWJ01000009">
    <property type="protein sequence ID" value="TPF74699.1"/>
    <property type="molecule type" value="Genomic_DNA"/>
</dbReference>
<keyword evidence="3" id="KW-0547">Nucleotide-binding</keyword>
<evidence type="ECO:0000256" key="4">
    <source>
        <dbReference type="ARBA" id="ARBA00022840"/>
    </source>
</evidence>
<dbReference type="PANTHER" id="PTHR45772">
    <property type="entry name" value="CONSERVED COMPONENT OF ABC TRANSPORTER FOR NATURAL AMINO ACIDS-RELATED"/>
    <property type="match status" value="1"/>
</dbReference>
<accession>A0A502BLY4</accession>
<dbReference type="RefSeq" id="WP_140905685.1">
    <property type="nucleotide sequence ID" value="NZ_JBHTMD010000022.1"/>
</dbReference>
<dbReference type="GO" id="GO:0005886">
    <property type="term" value="C:plasma membrane"/>
    <property type="evidence" value="ECO:0007669"/>
    <property type="project" value="UniProtKB-SubCell"/>
</dbReference>
<dbReference type="SUPFAM" id="SSF52540">
    <property type="entry name" value="P-loop containing nucleoside triphosphate hydrolases"/>
    <property type="match status" value="1"/>
</dbReference>
<dbReference type="AlphaFoldDB" id="A0A502BLY4"/>
<keyword evidence="4 6" id="KW-0067">ATP-binding</keyword>
<comment type="caution">
    <text evidence="6">The sequence shown here is derived from an EMBL/GenBank/DDBJ whole genome shotgun (WGS) entry which is preliminary data.</text>
</comment>
<comment type="subcellular location">
    <subcellularLocation>
        <location evidence="1">Cell inner membrane</location>
    </subcellularLocation>
</comment>
<dbReference type="InterPro" id="IPR051120">
    <property type="entry name" value="ABC_AA/LPS_Transport"/>
</dbReference>
<sequence length="278" mass="30778">MLELKNLVKRFQALVATNDVSMTFEPGKIYGIIGPNGAGKSTLINLMSGSFPPTSGEIVLNGTSVQSLPKHKISVAGIARTYQNVRLFDHLTAIENLEVCFYPADRGSVWKEVFVPGFGKKRNSERRDLCYAILELCGIEQYADTQANLLPYGRQRILEIARALVRDPSVLLLDEPAAGLNHLETADLTARLRSFLKPHRSIIVVEHDMDLVMSLCDWIYVLNFGSLLFAGTPAQVQASEIVQEAYLGTTDELDEIRALAQDRKANLGLRANADPQQH</sequence>
<evidence type="ECO:0000256" key="2">
    <source>
        <dbReference type="ARBA" id="ARBA00022448"/>
    </source>
</evidence>
<proteinExistence type="predicted"/>
<dbReference type="InterPro" id="IPR003593">
    <property type="entry name" value="AAA+_ATPase"/>
</dbReference>
<dbReference type="CDD" id="cd03219">
    <property type="entry name" value="ABC_Mj1267_LivG_branched"/>
    <property type="match status" value="1"/>
</dbReference>
<dbReference type="InterPro" id="IPR027417">
    <property type="entry name" value="P-loop_NTPase"/>
</dbReference>
<evidence type="ECO:0000313" key="7">
    <source>
        <dbReference type="Proteomes" id="UP000315388"/>
    </source>
</evidence>
<dbReference type="PANTHER" id="PTHR45772:SF9">
    <property type="entry name" value="CONSERVED COMPONENT OF ABC TRANSPORTER FOR NATURAL AMINO ACIDS"/>
    <property type="match status" value="1"/>
</dbReference>
<evidence type="ECO:0000256" key="3">
    <source>
        <dbReference type="ARBA" id="ARBA00022741"/>
    </source>
</evidence>
<feature type="domain" description="ABC transporter" evidence="5">
    <location>
        <begin position="2"/>
        <end position="249"/>
    </location>
</feature>
<evidence type="ECO:0000259" key="5">
    <source>
        <dbReference type="PROSITE" id="PS50893"/>
    </source>
</evidence>
<dbReference type="PROSITE" id="PS50893">
    <property type="entry name" value="ABC_TRANSPORTER_2"/>
    <property type="match status" value="1"/>
</dbReference>
<name>A0A502BLY4_9HYPH</name>
<organism evidence="6 7">
    <name type="scientific">Brucella gallinifaecis</name>
    <dbReference type="NCBI Taxonomy" id="215590"/>
    <lineage>
        <taxon>Bacteria</taxon>
        <taxon>Pseudomonadati</taxon>
        <taxon>Pseudomonadota</taxon>
        <taxon>Alphaproteobacteria</taxon>
        <taxon>Hyphomicrobiales</taxon>
        <taxon>Brucellaceae</taxon>
        <taxon>Brucella/Ochrobactrum group</taxon>
        <taxon>Brucella</taxon>
    </lineage>
</organism>
<dbReference type="Gene3D" id="3.40.50.300">
    <property type="entry name" value="P-loop containing nucleotide triphosphate hydrolases"/>
    <property type="match status" value="1"/>
</dbReference>
<dbReference type="InterPro" id="IPR003439">
    <property type="entry name" value="ABC_transporter-like_ATP-bd"/>
</dbReference>
<dbReference type="InterPro" id="IPR032823">
    <property type="entry name" value="BCA_ABC_TP_C"/>
</dbReference>